<evidence type="ECO:0000256" key="1">
    <source>
        <dbReference type="ARBA" id="ARBA00022763"/>
    </source>
</evidence>
<keyword evidence="4" id="KW-1185">Reference proteome</keyword>
<organism evidence="3 4">
    <name type="scientific">Gottfriedia endophytica</name>
    <dbReference type="NCBI Taxonomy" id="2820819"/>
    <lineage>
        <taxon>Bacteria</taxon>
        <taxon>Bacillati</taxon>
        <taxon>Bacillota</taxon>
        <taxon>Bacilli</taxon>
        <taxon>Bacillales</taxon>
        <taxon>Bacillaceae</taxon>
        <taxon>Gottfriedia</taxon>
    </lineage>
</organism>
<dbReference type="CDD" id="cd06445">
    <property type="entry name" value="ATase"/>
    <property type="match status" value="1"/>
</dbReference>
<keyword evidence="1" id="KW-0227">DNA damage</keyword>
<accession>A0A940NN57</accession>
<feature type="domain" description="Methylated-DNA-[protein]-cysteine S-methyltransferase DNA binding" evidence="2">
    <location>
        <begin position="4"/>
        <end position="84"/>
    </location>
</feature>
<evidence type="ECO:0000313" key="3">
    <source>
        <dbReference type="EMBL" id="MBP0725219.1"/>
    </source>
</evidence>
<dbReference type="RefSeq" id="WP_209404562.1">
    <property type="nucleotide sequence ID" value="NZ_JAGIYQ010000005.1"/>
</dbReference>
<sequence length="107" mass="12122">METFTIRAIKVIKNIPPGKVMTYGQVASLAGSPRGARQVVRILHSMSKKHNLPWHRVINSKGQIGLQDDESFNTQRLTLESEGVEFSGERQIDLSLFQYHPGLIEYE</sequence>
<gene>
    <name evidence="3" type="ORF">J5Y03_08445</name>
</gene>
<dbReference type="EMBL" id="JAGIYQ010000005">
    <property type="protein sequence ID" value="MBP0725219.1"/>
    <property type="molecule type" value="Genomic_DNA"/>
</dbReference>
<dbReference type="PANTHER" id="PTHR42942:SF1">
    <property type="entry name" value="ALKYLTRANSFERASE-LIKE PROTEIN 1"/>
    <property type="match status" value="1"/>
</dbReference>
<name>A0A940NN57_9BACI</name>
<dbReference type="InterPro" id="IPR036388">
    <property type="entry name" value="WH-like_DNA-bd_sf"/>
</dbReference>
<protein>
    <submittedName>
        <fullName evidence="3">MGMT family protein</fullName>
    </submittedName>
</protein>
<dbReference type="InterPro" id="IPR014048">
    <property type="entry name" value="MethylDNA_cys_MeTrfase_DNA-bd"/>
</dbReference>
<dbReference type="AlphaFoldDB" id="A0A940NN57"/>
<dbReference type="Proteomes" id="UP000682134">
    <property type="component" value="Unassembled WGS sequence"/>
</dbReference>
<dbReference type="InterPro" id="IPR052520">
    <property type="entry name" value="ATL_DNA_repair"/>
</dbReference>
<evidence type="ECO:0000259" key="2">
    <source>
        <dbReference type="Pfam" id="PF01035"/>
    </source>
</evidence>
<comment type="caution">
    <text evidence="3">The sequence shown here is derived from an EMBL/GenBank/DDBJ whole genome shotgun (WGS) entry which is preliminary data.</text>
</comment>
<dbReference type="PANTHER" id="PTHR42942">
    <property type="entry name" value="6-O-METHYLGUANINE DNA METHYLTRANSFERASE"/>
    <property type="match status" value="1"/>
</dbReference>
<proteinExistence type="predicted"/>
<dbReference type="GO" id="GO:0003824">
    <property type="term" value="F:catalytic activity"/>
    <property type="evidence" value="ECO:0007669"/>
    <property type="project" value="InterPro"/>
</dbReference>
<dbReference type="GO" id="GO:0006281">
    <property type="term" value="P:DNA repair"/>
    <property type="evidence" value="ECO:0007669"/>
    <property type="project" value="InterPro"/>
</dbReference>
<dbReference type="Pfam" id="PF01035">
    <property type="entry name" value="DNA_binding_1"/>
    <property type="match status" value="1"/>
</dbReference>
<dbReference type="Gene3D" id="1.10.10.10">
    <property type="entry name" value="Winged helix-like DNA-binding domain superfamily/Winged helix DNA-binding domain"/>
    <property type="match status" value="1"/>
</dbReference>
<dbReference type="SUPFAM" id="SSF46767">
    <property type="entry name" value="Methylated DNA-protein cysteine methyltransferase, C-terminal domain"/>
    <property type="match status" value="1"/>
</dbReference>
<reference evidence="3" key="1">
    <citation type="submission" date="2021-04" db="EMBL/GenBank/DDBJ databases">
        <title>Genome seq and assembly of Bacillus sp.</title>
        <authorList>
            <person name="Chhetri G."/>
        </authorList>
    </citation>
    <scope>NUCLEOTIDE SEQUENCE</scope>
    <source>
        <strain evidence="3">RG28</strain>
    </source>
</reference>
<dbReference type="InterPro" id="IPR036217">
    <property type="entry name" value="MethylDNA_cys_MeTrfase_DNAb"/>
</dbReference>
<evidence type="ECO:0000313" key="4">
    <source>
        <dbReference type="Proteomes" id="UP000682134"/>
    </source>
</evidence>